<dbReference type="SUPFAM" id="SSF56219">
    <property type="entry name" value="DNase I-like"/>
    <property type="match status" value="1"/>
</dbReference>
<reference evidence="2" key="1">
    <citation type="submission" date="2025-08" db="UniProtKB">
        <authorList>
            <consortium name="Ensembl"/>
        </authorList>
    </citation>
    <scope>IDENTIFICATION</scope>
</reference>
<dbReference type="Ensembl" id="ENSPMRT00000035731.1">
    <property type="protein sequence ID" value="ENSPMRP00000033681.1"/>
    <property type="gene ID" value="ENSPMRG00000021838.1"/>
</dbReference>
<dbReference type="OMA" id="PKSFNDM"/>
<evidence type="ECO:0000256" key="1">
    <source>
        <dbReference type="SAM" id="MobiDB-lite"/>
    </source>
</evidence>
<evidence type="ECO:0000313" key="2">
    <source>
        <dbReference type="Ensembl" id="ENSPMRP00000033681.1"/>
    </source>
</evidence>
<dbReference type="AlphaFoldDB" id="A0A670KA66"/>
<feature type="region of interest" description="Disordered" evidence="1">
    <location>
        <begin position="41"/>
        <end position="64"/>
    </location>
</feature>
<organism evidence="2 3">
    <name type="scientific">Podarcis muralis</name>
    <name type="common">Wall lizard</name>
    <name type="synonym">Lacerta muralis</name>
    <dbReference type="NCBI Taxonomy" id="64176"/>
    <lineage>
        <taxon>Eukaryota</taxon>
        <taxon>Metazoa</taxon>
        <taxon>Chordata</taxon>
        <taxon>Craniata</taxon>
        <taxon>Vertebrata</taxon>
        <taxon>Euteleostomi</taxon>
        <taxon>Lepidosauria</taxon>
        <taxon>Squamata</taxon>
        <taxon>Bifurcata</taxon>
        <taxon>Unidentata</taxon>
        <taxon>Episquamata</taxon>
        <taxon>Laterata</taxon>
        <taxon>Lacertibaenia</taxon>
        <taxon>Lacertidae</taxon>
        <taxon>Podarcis</taxon>
    </lineage>
</organism>
<accession>A0A670KA66</accession>
<proteinExistence type="predicted"/>
<evidence type="ECO:0000313" key="3">
    <source>
        <dbReference type="Proteomes" id="UP000472272"/>
    </source>
</evidence>
<dbReference type="GeneTree" id="ENSGT00960000189322"/>
<dbReference type="Gene3D" id="3.60.10.10">
    <property type="entry name" value="Endonuclease/exonuclease/phosphatase"/>
    <property type="match status" value="1"/>
</dbReference>
<protein>
    <recommendedName>
        <fullName evidence="4">Endonuclease/exonuclease/phosphatase domain-containing protein</fullName>
    </recommendedName>
</protein>
<reference evidence="2" key="2">
    <citation type="submission" date="2025-09" db="UniProtKB">
        <authorList>
            <consortium name="Ensembl"/>
        </authorList>
    </citation>
    <scope>IDENTIFICATION</scope>
</reference>
<name>A0A670KA66_PODMU</name>
<keyword evidence="3" id="KW-1185">Reference proteome</keyword>
<sequence length="103" mass="12146">MEDLLLYTKKYQSAEFFEKLEHILLELDAQKLILLGDMNGVPAPDMDRSEKKGKSNRGKLPKSFNDMEENLDLTDIWRHKNPTIKQFTHYSEPHQSWGRIDQI</sequence>
<evidence type="ECO:0008006" key="4">
    <source>
        <dbReference type="Google" id="ProtNLM"/>
    </source>
</evidence>
<dbReference type="InterPro" id="IPR036691">
    <property type="entry name" value="Endo/exonu/phosph_ase_sf"/>
</dbReference>
<dbReference type="Proteomes" id="UP000472272">
    <property type="component" value="Unplaced"/>
</dbReference>